<feature type="compositionally biased region" description="Polar residues" evidence="1">
    <location>
        <begin position="321"/>
        <end position="342"/>
    </location>
</feature>
<comment type="caution">
    <text evidence="2">The sequence shown here is derived from an EMBL/GenBank/DDBJ whole genome shotgun (WGS) entry which is preliminary data.</text>
</comment>
<reference evidence="2" key="1">
    <citation type="submission" date="2016-04" db="EMBL/GenBank/DDBJ databases">
        <authorList>
            <person name="Nguyen H.D."/>
            <person name="Kesanakurti P."/>
            <person name="Cullis J."/>
            <person name="Levesque C.A."/>
            <person name="Hambleton S."/>
        </authorList>
    </citation>
    <scope>NUCLEOTIDE SEQUENCE</scope>
    <source>
        <strain evidence="2">DAOMC 238032</strain>
    </source>
</reference>
<reference evidence="2" key="2">
    <citation type="journal article" date="2019" name="IMA Fungus">
        <title>Genome sequencing and comparison of five Tilletia species to identify candidate genes for the detection of regulated species infecting wheat.</title>
        <authorList>
            <person name="Nguyen H.D.T."/>
            <person name="Sultana T."/>
            <person name="Kesanakurti P."/>
            <person name="Hambleton S."/>
        </authorList>
    </citation>
    <scope>NUCLEOTIDE SEQUENCE</scope>
    <source>
        <strain evidence="2">DAOMC 238032</strain>
    </source>
</reference>
<feature type="region of interest" description="Disordered" evidence="1">
    <location>
        <begin position="237"/>
        <end position="358"/>
    </location>
</feature>
<organism evidence="2 3">
    <name type="scientific">Tilletia caries</name>
    <name type="common">wheat bunt fungus</name>
    <dbReference type="NCBI Taxonomy" id="13290"/>
    <lineage>
        <taxon>Eukaryota</taxon>
        <taxon>Fungi</taxon>
        <taxon>Dikarya</taxon>
        <taxon>Basidiomycota</taxon>
        <taxon>Ustilaginomycotina</taxon>
        <taxon>Exobasidiomycetes</taxon>
        <taxon>Tilletiales</taxon>
        <taxon>Tilletiaceae</taxon>
        <taxon>Tilletia</taxon>
    </lineage>
</organism>
<dbReference type="AlphaFoldDB" id="A0A8T8SH34"/>
<sequence>MFVVINLKPVDDSPESSTIILHPLLASDHLDDFSLPISFPVNAQAQLHVQDGQPVIYCQHPSCDVLQNGIPATKRPRRVYTGDSIQILSSDAPTTTSVTYVVQVAYLSFSSDLREEVSVDLPRLQSAAALALSTETSSAFPLMLPLEGKLPTPAPEGTNWDGVRELVTDVRVQSLKASVQRREQLKHRPRTSSLPPVRAQELGSSLPPRTYAELVADLCPPSLPVGSDAPSAITRSALEEGPSTSSHSPALDTSTSPFTSVLGQNSSPASAGTSTPALHRPPAPSPPVVAASTPGSPSTPRIHPSTPLLGTSPSMPLPSIPQVTPASSSTAFQVGSQHTCSADTPCVDGQPGRDTRRSRLLEDSSIVSATIHKRTGDTSQFFKSVDIALERVRAALLTLVRERLGLQDERQPRSSPPFTPSSLPAPVPVIDCAFSAGLAATSRQLRIGSSSASSFVGILPPPISALRPLPSSLPTSSFSSSQPLRNKSFTTSLPPHPVYPVQSSDPGPSFGHHLCASFWSTLQALFAGFSRPYLFHFTQHPLQLPRHPSPFFSTLIP</sequence>
<name>A0A8T8SH34_9BASI</name>
<feature type="region of interest" description="Disordered" evidence="1">
    <location>
        <begin position="178"/>
        <end position="204"/>
    </location>
</feature>
<feature type="compositionally biased region" description="Polar residues" evidence="1">
    <location>
        <begin position="242"/>
        <end position="265"/>
    </location>
</feature>
<dbReference type="Proteomes" id="UP000077671">
    <property type="component" value="Unassembled WGS sequence"/>
</dbReference>
<dbReference type="EMBL" id="LWDD02002671">
    <property type="protein sequence ID" value="KAE8240263.1"/>
    <property type="molecule type" value="Genomic_DNA"/>
</dbReference>
<evidence type="ECO:0000313" key="2">
    <source>
        <dbReference type="EMBL" id="KAE8240263.1"/>
    </source>
</evidence>
<accession>A0A8T8SH34</accession>
<feature type="compositionally biased region" description="Low complexity" evidence="1">
    <location>
        <begin position="266"/>
        <end position="278"/>
    </location>
</feature>
<evidence type="ECO:0000256" key="1">
    <source>
        <dbReference type="SAM" id="MobiDB-lite"/>
    </source>
</evidence>
<feature type="compositionally biased region" description="Low complexity" evidence="1">
    <location>
        <begin position="288"/>
        <end position="298"/>
    </location>
</feature>
<evidence type="ECO:0000313" key="3">
    <source>
        <dbReference type="Proteomes" id="UP000077671"/>
    </source>
</evidence>
<protein>
    <submittedName>
        <fullName evidence="2">Uncharacterized protein</fullName>
    </submittedName>
</protein>
<proteinExistence type="predicted"/>
<gene>
    <name evidence="2" type="ORF">A4X03_0g8563</name>
</gene>